<gene>
    <name evidence="1" type="ORF">TCE0_041r13629</name>
</gene>
<keyword evidence="1" id="KW-0808">Transferase</keyword>
<reference evidence="2" key="1">
    <citation type="journal article" date="2015" name="Genome Announc.">
        <title>Draft genome sequence of Talaromyces cellulolyticus strain Y-94, a source of lignocellulosic biomass-degrading enzymes.</title>
        <authorList>
            <person name="Fujii T."/>
            <person name="Koike H."/>
            <person name="Sawayama S."/>
            <person name="Yano S."/>
            <person name="Inoue H."/>
        </authorList>
    </citation>
    <scope>NUCLEOTIDE SEQUENCE [LARGE SCALE GENOMIC DNA]</scope>
    <source>
        <strain evidence="2">Y-94</strain>
    </source>
</reference>
<protein>
    <submittedName>
        <fullName evidence="1">UMTA methyltransferase family protein</fullName>
    </submittedName>
</protein>
<evidence type="ECO:0000313" key="2">
    <source>
        <dbReference type="Proteomes" id="UP000053095"/>
    </source>
</evidence>
<dbReference type="SUPFAM" id="SSF53335">
    <property type="entry name" value="S-adenosyl-L-methionine-dependent methyltransferases"/>
    <property type="match status" value="1"/>
</dbReference>
<sequence>MAQEDTTPVSFKLTDGHDYVFDKSHMEACRLNLQHMLFREVFQFSIHPSVQLPDSSSKPVKIVDVAAGTCLWMLDVAREMPIAQLDGTDIDLTKAPHALWLPDNVTMYSWNIFEDPPSSLIGKYDLVHVRLLVLVLSGGFDTKPVLRRMLQLLKPGGTLQWDDLDCVNMHVRKVNPSVSASALDEICTLSYSSGRHNWTLDLPQMLEAEGFQHAQMHHYSEGPTMTRAFNDLHMYTMDEFAASLMRLGKTEAAKKLYRLIEEGYKESAGGAALCIPRIVVVARRPE</sequence>
<dbReference type="PANTHER" id="PTHR43591">
    <property type="entry name" value="METHYLTRANSFERASE"/>
    <property type="match status" value="1"/>
</dbReference>
<accession>A0A6V8HGQ7</accession>
<name>A0A6V8HGQ7_TALPI</name>
<keyword evidence="2" id="KW-1185">Reference proteome</keyword>
<proteinExistence type="predicted"/>
<evidence type="ECO:0000313" key="1">
    <source>
        <dbReference type="EMBL" id="GAM40912.1"/>
    </source>
</evidence>
<dbReference type="EMBL" id="DF933837">
    <property type="protein sequence ID" value="GAM40912.1"/>
    <property type="molecule type" value="Genomic_DNA"/>
</dbReference>
<dbReference type="PANTHER" id="PTHR43591:SF96">
    <property type="entry name" value="PUTATIVE-RELATED"/>
    <property type="match status" value="1"/>
</dbReference>
<organism evidence="1 2">
    <name type="scientific">Talaromyces pinophilus</name>
    <name type="common">Penicillium pinophilum</name>
    <dbReference type="NCBI Taxonomy" id="128442"/>
    <lineage>
        <taxon>Eukaryota</taxon>
        <taxon>Fungi</taxon>
        <taxon>Dikarya</taxon>
        <taxon>Ascomycota</taxon>
        <taxon>Pezizomycotina</taxon>
        <taxon>Eurotiomycetes</taxon>
        <taxon>Eurotiomycetidae</taxon>
        <taxon>Eurotiales</taxon>
        <taxon>Trichocomaceae</taxon>
        <taxon>Talaromyces</taxon>
        <taxon>Talaromyces sect. Talaromyces</taxon>
    </lineage>
</organism>
<keyword evidence="1" id="KW-0489">Methyltransferase</keyword>
<dbReference type="Gene3D" id="3.40.50.150">
    <property type="entry name" value="Vaccinia Virus protein VP39"/>
    <property type="match status" value="1"/>
</dbReference>
<dbReference type="Proteomes" id="UP000053095">
    <property type="component" value="Unassembled WGS sequence"/>
</dbReference>
<dbReference type="GO" id="GO:0032259">
    <property type="term" value="P:methylation"/>
    <property type="evidence" value="ECO:0007669"/>
    <property type="project" value="UniProtKB-KW"/>
</dbReference>
<dbReference type="GO" id="GO:0008168">
    <property type="term" value="F:methyltransferase activity"/>
    <property type="evidence" value="ECO:0007669"/>
    <property type="project" value="UniProtKB-KW"/>
</dbReference>
<dbReference type="InterPro" id="IPR029063">
    <property type="entry name" value="SAM-dependent_MTases_sf"/>
</dbReference>
<dbReference type="AlphaFoldDB" id="A0A6V8HGQ7"/>
<comment type="caution">
    <text evidence="1">The sequence shown here is derived from an EMBL/GenBank/DDBJ whole genome shotgun (WGS) entry which is preliminary data.</text>
</comment>